<keyword evidence="7" id="KW-1185">Reference proteome</keyword>
<organism evidence="6 7">
    <name type="scientific">Peribacillus loiseleuriae</name>
    <dbReference type="NCBI Taxonomy" id="1679170"/>
    <lineage>
        <taxon>Bacteria</taxon>
        <taxon>Bacillati</taxon>
        <taxon>Bacillota</taxon>
        <taxon>Bacilli</taxon>
        <taxon>Bacillales</taxon>
        <taxon>Bacillaceae</taxon>
        <taxon>Peribacillus</taxon>
    </lineage>
</organism>
<dbReference type="InterPro" id="IPR013328">
    <property type="entry name" value="6PGD_dom2"/>
</dbReference>
<dbReference type="InterPro" id="IPR000669">
    <property type="entry name" value="Mannitol_DH"/>
</dbReference>
<comment type="catalytic activity">
    <reaction evidence="3">
        <text>D-mannitol 1-phosphate + NAD(+) = beta-D-fructose 6-phosphate + NADH + H(+)</text>
        <dbReference type="Rhea" id="RHEA:19661"/>
        <dbReference type="ChEBI" id="CHEBI:15378"/>
        <dbReference type="ChEBI" id="CHEBI:57540"/>
        <dbReference type="ChEBI" id="CHEBI:57634"/>
        <dbReference type="ChEBI" id="CHEBI:57945"/>
        <dbReference type="ChEBI" id="CHEBI:61381"/>
        <dbReference type="EC" id="1.1.1.17"/>
    </reaction>
</comment>
<comment type="caution">
    <text evidence="6">The sequence shown here is derived from an EMBL/GenBank/DDBJ whole genome shotgun (WGS) entry which is preliminary data.</text>
</comment>
<dbReference type="SUPFAM" id="SSF48179">
    <property type="entry name" value="6-phosphogluconate dehydrogenase C-terminal domain-like"/>
    <property type="match status" value="1"/>
</dbReference>
<evidence type="ECO:0000313" key="6">
    <source>
        <dbReference type="EMBL" id="KMY52199.1"/>
    </source>
</evidence>
<protein>
    <submittedName>
        <fullName evidence="6">Altronate oxidoreductase</fullName>
        <ecNumber evidence="6">1.1.1.58</ecNumber>
    </submittedName>
</protein>
<dbReference type="InterPro" id="IPR013118">
    <property type="entry name" value="Mannitol_DH_C"/>
</dbReference>
<dbReference type="PANTHER" id="PTHR30524">
    <property type="entry name" value="MANNITOL-1-PHOSPHATE 5-DEHYDROGENASE"/>
    <property type="match status" value="1"/>
</dbReference>
<dbReference type="Pfam" id="PF08125">
    <property type="entry name" value="Mannitol_dh_C"/>
    <property type="match status" value="1"/>
</dbReference>
<dbReference type="GO" id="GO:0009026">
    <property type="term" value="F:tagaturonate reductase activity"/>
    <property type="evidence" value="ECO:0007669"/>
    <property type="project" value="UniProtKB-EC"/>
</dbReference>
<keyword evidence="1 6" id="KW-0560">Oxidoreductase</keyword>
<feature type="domain" description="Mannitol dehydrogenase C-terminal" evidence="5">
    <location>
        <begin position="266"/>
        <end position="463"/>
    </location>
</feature>
<evidence type="ECO:0000259" key="4">
    <source>
        <dbReference type="Pfam" id="PF01232"/>
    </source>
</evidence>
<gene>
    <name evidence="6" type="ORF">AC625_02825</name>
</gene>
<dbReference type="InterPro" id="IPR008927">
    <property type="entry name" value="6-PGluconate_DH-like_C_sf"/>
</dbReference>
<dbReference type="GO" id="GO:0019698">
    <property type="term" value="P:D-galacturonate catabolic process"/>
    <property type="evidence" value="ECO:0007669"/>
    <property type="project" value="TreeGrafter"/>
</dbReference>
<feature type="domain" description="Mannitol dehydrogenase N-terminal" evidence="4">
    <location>
        <begin position="10"/>
        <end position="255"/>
    </location>
</feature>
<dbReference type="EMBL" id="LFZW01000001">
    <property type="protein sequence ID" value="KMY52199.1"/>
    <property type="molecule type" value="Genomic_DNA"/>
</dbReference>
<evidence type="ECO:0000259" key="5">
    <source>
        <dbReference type="Pfam" id="PF08125"/>
    </source>
</evidence>
<evidence type="ECO:0000256" key="3">
    <source>
        <dbReference type="ARBA" id="ARBA00048615"/>
    </source>
</evidence>
<dbReference type="NCBIfam" id="NF002969">
    <property type="entry name" value="PRK03643.1"/>
    <property type="match status" value="1"/>
</dbReference>
<name>A0A0K9GZP0_9BACI</name>
<dbReference type="InterPro" id="IPR036291">
    <property type="entry name" value="NAD(P)-bd_dom_sf"/>
</dbReference>
<dbReference type="GO" id="GO:0005829">
    <property type="term" value="C:cytosol"/>
    <property type="evidence" value="ECO:0007669"/>
    <property type="project" value="TreeGrafter"/>
</dbReference>
<evidence type="ECO:0000313" key="7">
    <source>
        <dbReference type="Proteomes" id="UP000037146"/>
    </source>
</evidence>
<dbReference type="Pfam" id="PF01232">
    <property type="entry name" value="Mannitol_dh"/>
    <property type="match status" value="1"/>
</dbReference>
<dbReference type="InterPro" id="IPR013131">
    <property type="entry name" value="Mannitol_DH_N"/>
</dbReference>
<dbReference type="PATRIC" id="fig|1679170.3.peg.575"/>
<dbReference type="Gene3D" id="1.10.1040.10">
    <property type="entry name" value="N-(1-d-carboxylethyl)-l-norvaline Dehydrogenase, domain 2"/>
    <property type="match status" value="1"/>
</dbReference>
<evidence type="ECO:0000256" key="2">
    <source>
        <dbReference type="ARBA" id="ARBA00023027"/>
    </source>
</evidence>
<keyword evidence="2" id="KW-0520">NAD</keyword>
<dbReference type="PRINTS" id="PR00084">
    <property type="entry name" value="MTLDHDRGNASE"/>
</dbReference>
<dbReference type="GO" id="GO:0008926">
    <property type="term" value="F:mannitol-1-phosphate 5-dehydrogenase activity"/>
    <property type="evidence" value="ECO:0007669"/>
    <property type="project" value="UniProtKB-EC"/>
</dbReference>
<dbReference type="PANTHER" id="PTHR30524:SF0">
    <property type="entry name" value="ALTRONATE OXIDOREDUCTASE-RELATED"/>
    <property type="match status" value="1"/>
</dbReference>
<accession>A0A0K9GZP0</accession>
<dbReference type="Proteomes" id="UP000037146">
    <property type="component" value="Unassembled WGS sequence"/>
</dbReference>
<dbReference type="STRING" id="1679170.AC625_02825"/>
<dbReference type="GO" id="GO:0019592">
    <property type="term" value="P:mannitol catabolic process"/>
    <property type="evidence" value="ECO:0007669"/>
    <property type="project" value="TreeGrafter"/>
</dbReference>
<dbReference type="SUPFAM" id="SSF51735">
    <property type="entry name" value="NAD(P)-binding Rossmann-fold domains"/>
    <property type="match status" value="1"/>
</dbReference>
<reference evidence="7" key="1">
    <citation type="submission" date="2015-07" db="EMBL/GenBank/DDBJ databases">
        <title>Genome sequencing project for genomic taxonomy and phylogenomics of Bacillus-like bacteria.</title>
        <authorList>
            <person name="Liu B."/>
            <person name="Wang J."/>
            <person name="Zhu Y."/>
            <person name="Liu G."/>
            <person name="Chen Q."/>
            <person name="Chen Z."/>
            <person name="Lan J."/>
            <person name="Che J."/>
            <person name="Ge C."/>
            <person name="Shi H."/>
            <person name="Pan Z."/>
            <person name="Liu X."/>
        </authorList>
    </citation>
    <scope>NUCLEOTIDE SEQUENCE [LARGE SCALE GENOMIC DNA]</scope>
    <source>
        <strain evidence="7">FJAT-27997</strain>
    </source>
</reference>
<dbReference type="EC" id="1.1.1.58" evidence="6"/>
<evidence type="ECO:0000256" key="1">
    <source>
        <dbReference type="ARBA" id="ARBA00023002"/>
    </source>
</evidence>
<dbReference type="AlphaFoldDB" id="A0A0K9GZP0"/>
<sequence>MSDDFILYPEKILQFGEGNFLRAFVDWQIDILNKETDFNGSVVVVQPRGSDKIARLNNQDGLFTLYLQGLKDGKAVSEHMVINSISRGIHLADHYNQYIELAESKDLRFVISNTTEAGIYFEESDKLDDRPQKSFPGKLAAFLYRRFKAFNGDYQKGCIMIPTELIEGNGTKLKEIILQFASLWNLGDAFVNWICEANTFCNSLVDRIVPGFPKDSVQEITEELGYEDELLVVGEQYHQWVIEGPKWIEKEFPIDKVNLNTFFVEDLNPYRIQKVRILNGAHTAMMPVAHLSGLDTVAEAACDEVVGEFVQELIFDEILPTLDFPQGELRIFANDVLNRFRNPFIKHYLISISMNSISKFKTRNLPALLDYVETKQELPRKMIFALSSLLYFYQGKRNEEVIPLADDTDVLQLFKELWGHVTEGTKTIEQFAKEVLGHEKLWGMNLNHIAGLTGMVAEYLQQLNQKGMKQALETLLKERSIK</sequence>
<dbReference type="Gene3D" id="3.40.50.720">
    <property type="entry name" value="NAD(P)-binding Rossmann-like Domain"/>
    <property type="match status" value="1"/>
</dbReference>
<proteinExistence type="predicted"/>